<dbReference type="InterPro" id="IPR029016">
    <property type="entry name" value="GAF-like_dom_sf"/>
</dbReference>
<reference evidence="10 11" key="1">
    <citation type="submission" date="2011-06" db="EMBL/GenBank/DDBJ databases">
        <title>The draft genome of Thiocapsa marina 5811.</title>
        <authorList>
            <consortium name="US DOE Joint Genome Institute (JGI-PGF)"/>
            <person name="Lucas S."/>
            <person name="Han J."/>
            <person name="Cheng J.-F."/>
            <person name="Goodwin L."/>
            <person name="Pitluck S."/>
            <person name="Peters L."/>
            <person name="Land M.L."/>
            <person name="Hauser L."/>
            <person name="Vogl K."/>
            <person name="Liu Z."/>
            <person name="Imhoff J."/>
            <person name="Thiel V."/>
            <person name="Frigaard N.-U."/>
            <person name="Bryant D."/>
            <person name="Woyke T.J."/>
        </authorList>
    </citation>
    <scope>NUCLEOTIDE SEQUENCE [LARGE SCALE GENOMIC DNA]</scope>
    <source>
        <strain evidence="10 11">5811</strain>
    </source>
</reference>
<dbReference type="SUPFAM" id="SSF55781">
    <property type="entry name" value="GAF domain-like"/>
    <property type="match status" value="1"/>
</dbReference>
<dbReference type="AlphaFoldDB" id="F9U596"/>
<dbReference type="InterPro" id="IPR029787">
    <property type="entry name" value="Nucleotide_cyclase"/>
</dbReference>
<feature type="domain" description="PAS" evidence="6">
    <location>
        <begin position="215"/>
        <end position="273"/>
    </location>
</feature>
<gene>
    <name evidence="10" type="ORF">ThimaDRAFT_0097</name>
</gene>
<dbReference type="SUPFAM" id="SSF55073">
    <property type="entry name" value="Nucleotide cyclase"/>
    <property type="match status" value="1"/>
</dbReference>
<comment type="cofactor">
    <cofactor evidence="1">
        <name>Mg(2+)</name>
        <dbReference type="ChEBI" id="CHEBI:18420"/>
    </cofactor>
</comment>
<evidence type="ECO:0000259" key="8">
    <source>
        <dbReference type="PROSITE" id="PS50883"/>
    </source>
</evidence>
<dbReference type="GO" id="GO:0071111">
    <property type="term" value="F:cyclic-guanylate-specific phosphodiesterase activity"/>
    <property type="evidence" value="ECO:0007669"/>
    <property type="project" value="UniProtKB-EC"/>
</dbReference>
<feature type="domain" description="PAC" evidence="7">
    <location>
        <begin position="292"/>
        <end position="343"/>
    </location>
</feature>
<dbReference type="Gene3D" id="3.30.450.40">
    <property type="match status" value="1"/>
</dbReference>
<dbReference type="NCBIfam" id="TIGR00254">
    <property type="entry name" value="GGDEF"/>
    <property type="match status" value="1"/>
</dbReference>
<dbReference type="Gene3D" id="3.30.450.20">
    <property type="entry name" value="PAS domain"/>
    <property type="match status" value="4"/>
</dbReference>
<dbReference type="Gene3D" id="3.30.70.270">
    <property type="match status" value="1"/>
</dbReference>
<dbReference type="FunFam" id="3.30.70.270:FF:000001">
    <property type="entry name" value="Diguanylate cyclase domain protein"/>
    <property type="match status" value="1"/>
</dbReference>
<sequence>MPKVPYTSDNPPARDSNVGGVEPTSSARPCFDGPLPCDALDAGLAEADFDPAKLIEELRVYQAELEVQNAELRESQAIAEVAVGRSRAFFAGLPLAALVIERSGMILEASAEAMRLFLLDGIRGRPRFLASLLDKRSTAQLGEALAAASSNGSSVQHEVVFRTSDNTPFKGELHVARLPTRDAEAMELVCAIVDLTEPLAQAEAIKSAHRALAESEHRYRILADYSLDWDYWVGSDGHYRYVSPACRTLTGYPPEAFLADPDLFRRLLHPDDRMAWDRHHVDTYSPANGSHTKMRLRLIEQSGQTRWVEHQCQAVYDDGTYSGRRGVNRDITARHAAERSAERMSRLYDTLSHSNRAMVRIHDPAAFSMQIARIAVEHGGLVACAIYGFEVDADYLSLLGSHGTDPGCLAGVSLAEDGPEGLLHGLVAAMHGKPARCADCRLGDKTPCAGGESSSQDIGSCVAFPLREQERIVGVIVFYAGDADFFDPQVNGLLEEMAMDVSYTLEHVASEAALAESERHYRLLADHATDMISVHDVESRYLYVSPACRTLLGFDAEALLGKSAYDFIHPEDHALLAAQQRAGLEAGVSAPLPTLRYRLRRADETHIWVETTSRQCRAEAGGELTLVATTRDITERREAEERLRQAARAFESAAEGVTVTDARGNIVSVNLAFTEITGYSEAEVLGQNPRILQSGRHGRAFYEGMWASIGTTGRWCGELWNKRKNGEIYPEWMTIASVYDDVGTLTNYVAVFADISALRESESQLVFLTHHDALTGLPNRVLLRDRLEHAIAHAARARSPLAVLLVDLDRFKTINETLGHPAGDSLLQQVARRLASRIRGGDTLARLGGDEFVVLLEDGVSERRAGVFAANLLSVFAEPLTLDDRKLYVTVSIGISLFSSNGETADDLLRHADTAMYTAKEMGRNTYQYYEPDLTASAFDRLRLENDLRAAVRRGELLVHYQPQIQLSTGRLAGVEALVRWQHPEQGLLAPGCFISVAEEMGIIDEIGVWVLRAACVQMMDWDASGLSVPRVAVNLSAQQLGRDSLVGQVSDILEETGLAPARLELELTESMIMQRADRAIDALRGLRALGIAIAVDDFGTGYSSLGYIRQLPLNRLKIDASFVQDLDAAEDGGMIARAIIGLGKSLGLEVIAEGVEREAQNAFLRREGCDIGQGYLYGRPMPAADLCASWGSSPAG</sequence>
<evidence type="ECO:0000259" key="9">
    <source>
        <dbReference type="PROSITE" id="PS50887"/>
    </source>
</evidence>
<dbReference type="GO" id="GO:0071732">
    <property type="term" value="P:cellular response to nitric oxide"/>
    <property type="evidence" value="ECO:0007669"/>
    <property type="project" value="UniProtKB-ARBA"/>
</dbReference>
<evidence type="ECO:0000313" key="11">
    <source>
        <dbReference type="Proteomes" id="UP000005459"/>
    </source>
</evidence>
<dbReference type="InterPro" id="IPR000014">
    <property type="entry name" value="PAS"/>
</dbReference>
<feature type="domain" description="PAC" evidence="7">
    <location>
        <begin position="715"/>
        <end position="767"/>
    </location>
</feature>
<feature type="domain" description="EAL" evidence="8">
    <location>
        <begin position="941"/>
        <end position="1195"/>
    </location>
</feature>
<dbReference type="Pfam" id="PF13426">
    <property type="entry name" value="PAS_9"/>
    <property type="match status" value="2"/>
</dbReference>
<protein>
    <recommendedName>
        <fullName evidence="2">cyclic-guanylate-specific phosphodiesterase</fullName>
        <ecNumber evidence="2">3.1.4.52</ecNumber>
    </recommendedName>
</protein>
<evidence type="ECO:0000256" key="5">
    <source>
        <dbReference type="SAM" id="MobiDB-lite"/>
    </source>
</evidence>
<dbReference type="CDD" id="cd01948">
    <property type="entry name" value="EAL"/>
    <property type="match status" value="1"/>
</dbReference>
<dbReference type="SMART" id="SM00091">
    <property type="entry name" value="PAS"/>
    <property type="match status" value="4"/>
</dbReference>
<dbReference type="CDD" id="cd01949">
    <property type="entry name" value="GGDEF"/>
    <property type="match status" value="1"/>
</dbReference>
<dbReference type="RefSeq" id="WP_007190975.1">
    <property type="nucleotide sequence ID" value="NZ_AFWV01000001.1"/>
</dbReference>
<evidence type="ECO:0000256" key="2">
    <source>
        <dbReference type="ARBA" id="ARBA00012282"/>
    </source>
</evidence>
<dbReference type="Pfam" id="PF00563">
    <property type="entry name" value="EAL"/>
    <property type="match status" value="1"/>
</dbReference>
<dbReference type="SUPFAM" id="SSF55785">
    <property type="entry name" value="PYP-like sensor domain (PAS domain)"/>
    <property type="match status" value="4"/>
</dbReference>
<dbReference type="InterPro" id="IPR001633">
    <property type="entry name" value="EAL_dom"/>
</dbReference>
<accession>F9U596</accession>
<dbReference type="InterPro" id="IPR013656">
    <property type="entry name" value="PAS_4"/>
</dbReference>
<dbReference type="SMART" id="SM00086">
    <property type="entry name" value="PAC"/>
    <property type="match status" value="4"/>
</dbReference>
<dbReference type="EC" id="3.1.4.52" evidence="2"/>
<dbReference type="SUPFAM" id="SSF141868">
    <property type="entry name" value="EAL domain-like"/>
    <property type="match status" value="1"/>
</dbReference>
<comment type="catalytic activity">
    <reaction evidence="4">
        <text>3',3'-c-di-GMP + H2O = 5'-phosphoguanylyl(3'-&gt;5')guanosine + H(+)</text>
        <dbReference type="Rhea" id="RHEA:24902"/>
        <dbReference type="ChEBI" id="CHEBI:15377"/>
        <dbReference type="ChEBI" id="CHEBI:15378"/>
        <dbReference type="ChEBI" id="CHEBI:58754"/>
        <dbReference type="ChEBI" id="CHEBI:58805"/>
        <dbReference type="EC" id="3.1.4.52"/>
    </reaction>
    <physiologicalReaction direction="left-to-right" evidence="4">
        <dbReference type="Rhea" id="RHEA:24903"/>
    </physiologicalReaction>
</comment>
<feature type="domain" description="GGDEF" evidence="9">
    <location>
        <begin position="799"/>
        <end position="932"/>
    </location>
</feature>
<evidence type="ECO:0000259" key="7">
    <source>
        <dbReference type="PROSITE" id="PS50113"/>
    </source>
</evidence>
<dbReference type="InterPro" id="IPR035965">
    <property type="entry name" value="PAS-like_dom_sf"/>
</dbReference>
<dbReference type="EMBL" id="AFWV01000001">
    <property type="protein sequence ID" value="EGV20319.1"/>
    <property type="molecule type" value="Genomic_DNA"/>
</dbReference>
<dbReference type="eggNOG" id="COG5001">
    <property type="taxonomic scope" value="Bacteria"/>
</dbReference>
<evidence type="ECO:0000313" key="10">
    <source>
        <dbReference type="EMBL" id="EGV20319.1"/>
    </source>
</evidence>
<dbReference type="InterPro" id="IPR052155">
    <property type="entry name" value="Biofilm_reg_signaling"/>
</dbReference>
<evidence type="ECO:0000256" key="3">
    <source>
        <dbReference type="ARBA" id="ARBA00022636"/>
    </source>
</evidence>
<dbReference type="InterPro" id="IPR013655">
    <property type="entry name" value="PAS_fold_3"/>
</dbReference>
<dbReference type="STRING" id="768671.ThimaDRAFT_0097"/>
<dbReference type="InterPro" id="IPR035919">
    <property type="entry name" value="EAL_sf"/>
</dbReference>
<evidence type="ECO:0000256" key="1">
    <source>
        <dbReference type="ARBA" id="ARBA00001946"/>
    </source>
</evidence>
<feature type="domain" description="PAC" evidence="7">
    <location>
        <begin position="593"/>
        <end position="645"/>
    </location>
</feature>
<dbReference type="InterPro" id="IPR000700">
    <property type="entry name" value="PAS-assoc_C"/>
</dbReference>
<dbReference type="Pfam" id="PF08447">
    <property type="entry name" value="PAS_3"/>
    <property type="match status" value="1"/>
</dbReference>
<dbReference type="InterPro" id="IPR000160">
    <property type="entry name" value="GGDEF_dom"/>
</dbReference>
<proteinExistence type="predicted"/>
<dbReference type="Pfam" id="PF08448">
    <property type="entry name" value="PAS_4"/>
    <property type="match status" value="1"/>
</dbReference>
<dbReference type="SMART" id="SM00052">
    <property type="entry name" value="EAL"/>
    <property type="match status" value="1"/>
</dbReference>
<dbReference type="Pfam" id="PF00990">
    <property type="entry name" value="GGDEF"/>
    <property type="match status" value="1"/>
</dbReference>
<organism evidence="10 11">
    <name type="scientific">Thiocapsa marina 5811</name>
    <dbReference type="NCBI Taxonomy" id="768671"/>
    <lineage>
        <taxon>Bacteria</taxon>
        <taxon>Pseudomonadati</taxon>
        <taxon>Pseudomonadota</taxon>
        <taxon>Gammaproteobacteria</taxon>
        <taxon>Chromatiales</taxon>
        <taxon>Chromatiaceae</taxon>
        <taxon>Thiocapsa</taxon>
    </lineage>
</organism>
<feature type="domain" description="PAS" evidence="6">
    <location>
        <begin position="639"/>
        <end position="688"/>
    </location>
</feature>
<name>F9U596_9GAMM</name>
<dbReference type="SMART" id="SM00267">
    <property type="entry name" value="GGDEF"/>
    <property type="match status" value="1"/>
</dbReference>
<dbReference type="InterPro" id="IPR003018">
    <property type="entry name" value="GAF"/>
</dbReference>
<dbReference type="PANTHER" id="PTHR44757:SF2">
    <property type="entry name" value="BIOFILM ARCHITECTURE MAINTENANCE PROTEIN MBAA"/>
    <property type="match status" value="1"/>
</dbReference>
<dbReference type="Pfam" id="PF13185">
    <property type="entry name" value="GAF_2"/>
    <property type="match status" value="1"/>
</dbReference>
<dbReference type="PROSITE" id="PS50887">
    <property type="entry name" value="GGDEF"/>
    <property type="match status" value="1"/>
</dbReference>
<dbReference type="Gene3D" id="3.20.20.450">
    <property type="entry name" value="EAL domain"/>
    <property type="match status" value="1"/>
</dbReference>
<feature type="domain" description="PAS" evidence="6">
    <location>
        <begin position="517"/>
        <end position="587"/>
    </location>
</feature>
<dbReference type="InterPro" id="IPR043128">
    <property type="entry name" value="Rev_trsase/Diguanyl_cyclase"/>
</dbReference>
<dbReference type="PROSITE" id="PS50883">
    <property type="entry name" value="EAL"/>
    <property type="match status" value="1"/>
</dbReference>
<dbReference type="CDD" id="cd00130">
    <property type="entry name" value="PAS"/>
    <property type="match status" value="3"/>
</dbReference>
<dbReference type="PROSITE" id="PS50113">
    <property type="entry name" value="PAC"/>
    <property type="match status" value="3"/>
</dbReference>
<keyword evidence="3" id="KW-0973">c-di-GMP</keyword>
<dbReference type="PANTHER" id="PTHR44757">
    <property type="entry name" value="DIGUANYLATE CYCLASE DGCP"/>
    <property type="match status" value="1"/>
</dbReference>
<dbReference type="InterPro" id="IPR001610">
    <property type="entry name" value="PAC"/>
</dbReference>
<dbReference type="PROSITE" id="PS50112">
    <property type="entry name" value="PAS"/>
    <property type="match status" value="3"/>
</dbReference>
<dbReference type="NCBIfam" id="TIGR00229">
    <property type="entry name" value="sensory_box"/>
    <property type="match status" value="3"/>
</dbReference>
<evidence type="ECO:0000259" key="6">
    <source>
        <dbReference type="PROSITE" id="PS50112"/>
    </source>
</evidence>
<dbReference type="Proteomes" id="UP000005459">
    <property type="component" value="Unassembled WGS sequence"/>
</dbReference>
<dbReference type="OrthoDB" id="8553030at2"/>
<feature type="region of interest" description="Disordered" evidence="5">
    <location>
        <begin position="1"/>
        <end position="27"/>
    </location>
</feature>
<dbReference type="PATRIC" id="fig|768671.3.peg.109"/>
<dbReference type="FunFam" id="3.20.20.450:FF:000001">
    <property type="entry name" value="Cyclic di-GMP phosphodiesterase yahA"/>
    <property type="match status" value="1"/>
</dbReference>
<keyword evidence="11" id="KW-1185">Reference proteome</keyword>
<evidence type="ECO:0000256" key="4">
    <source>
        <dbReference type="ARBA" id="ARBA00051114"/>
    </source>
</evidence>